<dbReference type="RefSeq" id="WP_010624506.1">
    <property type="nucleotide sequence ID" value="NZ_AZFA01000013.1"/>
</dbReference>
<dbReference type="Gene3D" id="3.40.50.2000">
    <property type="entry name" value="Glycogen Phosphorylase B"/>
    <property type="match status" value="2"/>
</dbReference>
<dbReference type="InterPro" id="IPR058591">
    <property type="entry name" value="Gtf3_N"/>
</dbReference>
<dbReference type="GO" id="GO:0016740">
    <property type="term" value="F:transferase activity"/>
    <property type="evidence" value="ECO:0007669"/>
    <property type="project" value="UniProtKB-KW"/>
</dbReference>
<dbReference type="OrthoDB" id="9790931at2"/>
<dbReference type="PATRIC" id="fig|1423815.3.peg.509"/>
<dbReference type="EMBL" id="AZFA01000013">
    <property type="protein sequence ID" value="KRL66628.1"/>
    <property type="molecule type" value="Genomic_DNA"/>
</dbReference>
<feature type="domain" description="Glucosyltransferase 3-like N-terminal" evidence="2">
    <location>
        <begin position="2"/>
        <end position="150"/>
    </location>
</feature>
<proteinExistence type="predicted"/>
<evidence type="ECO:0000313" key="5">
    <source>
        <dbReference type="Proteomes" id="UP000051647"/>
    </source>
</evidence>
<comment type="caution">
    <text evidence="4">The sequence shown here is derived from an EMBL/GenBank/DDBJ whole genome shotgun (WGS) entry which is preliminary data.</text>
</comment>
<keyword evidence="1 4" id="KW-0808">Transferase</keyword>
<gene>
    <name evidence="4" type="ORF">FC27_GL000502</name>
</gene>
<dbReference type="Proteomes" id="UP000051647">
    <property type="component" value="Unassembled WGS sequence"/>
</dbReference>
<evidence type="ECO:0000313" key="4">
    <source>
        <dbReference type="EMBL" id="KRL66628.1"/>
    </source>
</evidence>
<protein>
    <submittedName>
        <fullName evidence="4">Beta-1,6-galactofuranosyltransferase</fullName>
    </submittedName>
</protein>
<evidence type="ECO:0000256" key="1">
    <source>
        <dbReference type="ARBA" id="ARBA00022679"/>
    </source>
</evidence>
<accession>A0A0R1SGM6</accession>
<dbReference type="STRING" id="1423815.FC27_GL000502"/>
<dbReference type="eggNOG" id="COG0438">
    <property type="taxonomic scope" value="Bacteria"/>
</dbReference>
<dbReference type="Pfam" id="PF26337">
    <property type="entry name" value="Gtf3_C"/>
    <property type="match status" value="1"/>
</dbReference>
<dbReference type="PIRSF" id="PIRSF007023">
    <property type="entry name" value="UDP-Galf_transf"/>
    <property type="match status" value="1"/>
</dbReference>
<sequence>MKKYVLEVLEGQSNSAGSKAKGDVSYFLNQDGFQSIAIKIPKNKIKRIVFGKLLVFKALKNIKNGIFVFQYPMYSRVFSNYVIDFLRKRKNIKSILVVHDVESLRLNKDEKNAVNKEISFFNKFDKLVSHNRNMTDWLVENGLKIRVENLEIFDYQNPIELSKECFERSLTFAGNLDKSKFLKQIKIQSDIYLMGPVTDREFPENVHYKGVYTPEEVPTQLKKGFGLVWDGNSLANCDGIYGEYMRFNNPHKVSLYLSSGLPVIIWNQSAMADFIIKNKLGLAIDSLNDLDEALEQITKEKYSEFKRNVDQIAIGLRSGKYIKKAVSN</sequence>
<feature type="domain" description="Glucosyltransferase 3-like C-terminal" evidence="3">
    <location>
        <begin position="170"/>
        <end position="327"/>
    </location>
</feature>
<evidence type="ECO:0000259" key="3">
    <source>
        <dbReference type="Pfam" id="PF26337"/>
    </source>
</evidence>
<evidence type="ECO:0000259" key="2">
    <source>
        <dbReference type="Pfam" id="PF26334"/>
    </source>
</evidence>
<keyword evidence="5" id="KW-1185">Reference proteome</keyword>
<reference evidence="4 5" key="1">
    <citation type="journal article" date="2015" name="Genome Announc.">
        <title>Expanding the biotechnology potential of lactobacilli through comparative genomics of 213 strains and associated genera.</title>
        <authorList>
            <person name="Sun Z."/>
            <person name="Harris H.M."/>
            <person name="McCann A."/>
            <person name="Guo C."/>
            <person name="Argimon S."/>
            <person name="Zhang W."/>
            <person name="Yang X."/>
            <person name="Jeffery I.B."/>
            <person name="Cooney J.C."/>
            <person name="Kagawa T.F."/>
            <person name="Liu W."/>
            <person name="Song Y."/>
            <person name="Salvetti E."/>
            <person name="Wrobel A."/>
            <person name="Rasinkangas P."/>
            <person name="Parkhill J."/>
            <person name="Rea M.C."/>
            <person name="O'Sullivan O."/>
            <person name="Ritari J."/>
            <person name="Douillard F.P."/>
            <person name="Paul Ross R."/>
            <person name="Yang R."/>
            <person name="Briner A.E."/>
            <person name="Felis G.E."/>
            <person name="de Vos W.M."/>
            <person name="Barrangou R."/>
            <person name="Klaenhammer T.R."/>
            <person name="Caufield P.W."/>
            <person name="Cui Y."/>
            <person name="Zhang H."/>
            <person name="O'Toole P.W."/>
        </authorList>
    </citation>
    <scope>NUCLEOTIDE SEQUENCE [LARGE SCALE GENOMIC DNA]</scope>
    <source>
        <strain evidence="4 5">DSM 14857</strain>
    </source>
</reference>
<dbReference type="InterPro" id="IPR058592">
    <property type="entry name" value="Gtf3_C"/>
</dbReference>
<dbReference type="Pfam" id="PF26334">
    <property type="entry name" value="Gtf3_N"/>
    <property type="match status" value="1"/>
</dbReference>
<dbReference type="AlphaFoldDB" id="A0A0R1SGM6"/>
<organism evidence="4 5">
    <name type="scientific">Companilactobacillus versmoldensis DSM 14857 = KCTC 3814</name>
    <dbReference type="NCBI Taxonomy" id="1423815"/>
    <lineage>
        <taxon>Bacteria</taxon>
        <taxon>Bacillati</taxon>
        <taxon>Bacillota</taxon>
        <taxon>Bacilli</taxon>
        <taxon>Lactobacillales</taxon>
        <taxon>Lactobacillaceae</taxon>
        <taxon>Companilactobacillus</taxon>
    </lineage>
</organism>
<name>A0A0R1SGM6_9LACO</name>